<keyword evidence="3" id="KW-1185">Reference proteome</keyword>
<evidence type="ECO:0000256" key="1">
    <source>
        <dbReference type="SAM" id="Phobius"/>
    </source>
</evidence>
<comment type="caution">
    <text evidence="2">The sequence shown here is derived from an EMBL/GenBank/DDBJ whole genome shotgun (WGS) entry which is preliminary data.</text>
</comment>
<keyword evidence="1" id="KW-0812">Transmembrane</keyword>
<feature type="transmembrane region" description="Helical" evidence="1">
    <location>
        <begin position="279"/>
        <end position="299"/>
    </location>
</feature>
<dbReference type="GO" id="GO:0016020">
    <property type="term" value="C:membrane"/>
    <property type="evidence" value="ECO:0007669"/>
    <property type="project" value="InterPro"/>
</dbReference>
<reference evidence="2 3" key="1">
    <citation type="submission" date="2019-01" db="EMBL/GenBank/DDBJ databases">
        <authorList>
            <person name="Chen W.-M."/>
        </authorList>
    </citation>
    <scope>NUCLEOTIDE SEQUENCE [LARGE SCALE GENOMIC DNA]</scope>
    <source>
        <strain evidence="2 3">CCP-7</strain>
    </source>
</reference>
<sequence>MARTDGDRVGAGRPGRRAIVGHYGRIAALLVVSALFAALLDVIGLPAALLLGPMIAAIVFASRGWEWELPKAPYQIAQAVIGLLVAKSLDPAIVATAWRAPWLFLSTALVTVAIGLCLGWLLARRGILPGKTAIWGSMPGAAAAMTLMAREDGADWQLVATMMWLRVIMVAVLGSSLAALLGAQHGSHLAGQDWFPPIDMRHLAETVVIGVAGLAIGRVTRLPAPAFTGPLLVAMVAVYFGLARPQLPGWLLAASYLSVGWQIGLGFTPEITRKVARLAPRLLVSLGGMILACALYSLVLARLSGQDLMTAYLATSPGGIDAVAIIATSVHVDVPFVLAMQLVRFIAVIIIGPLLARAVATRMTVAAP</sequence>
<protein>
    <submittedName>
        <fullName evidence="2">AbrB family transcriptional regulator</fullName>
    </submittedName>
</protein>
<feature type="transmembrane region" description="Helical" evidence="1">
    <location>
        <begin position="162"/>
        <end position="183"/>
    </location>
</feature>
<keyword evidence="1" id="KW-0472">Membrane</keyword>
<dbReference type="PANTHER" id="PTHR38457">
    <property type="entry name" value="REGULATOR ABRB-RELATED"/>
    <property type="match status" value="1"/>
</dbReference>
<feature type="transmembrane region" description="Helical" evidence="1">
    <location>
        <begin position="20"/>
        <end position="39"/>
    </location>
</feature>
<dbReference type="NCBIfam" id="TIGR03082">
    <property type="entry name" value="Gneg_AbrB_dup"/>
    <property type="match status" value="2"/>
</dbReference>
<feature type="transmembrane region" description="Helical" evidence="1">
    <location>
        <begin position="249"/>
        <end position="267"/>
    </location>
</feature>
<dbReference type="PIRSF" id="PIRSF038991">
    <property type="entry name" value="Protein_AbrB"/>
    <property type="match status" value="1"/>
</dbReference>
<dbReference type="Proteomes" id="UP000282971">
    <property type="component" value="Unassembled WGS sequence"/>
</dbReference>
<dbReference type="GO" id="GO:0010468">
    <property type="term" value="P:regulation of gene expression"/>
    <property type="evidence" value="ECO:0007669"/>
    <property type="project" value="InterPro"/>
</dbReference>
<dbReference type="PANTHER" id="PTHR38457:SF1">
    <property type="entry name" value="REGULATOR ABRB-RELATED"/>
    <property type="match status" value="1"/>
</dbReference>
<organism evidence="2 3">
    <name type="scientific">Sphingomonas crocodyli</name>
    <dbReference type="NCBI Taxonomy" id="1979270"/>
    <lineage>
        <taxon>Bacteria</taxon>
        <taxon>Pseudomonadati</taxon>
        <taxon>Pseudomonadota</taxon>
        <taxon>Alphaproteobacteria</taxon>
        <taxon>Sphingomonadales</taxon>
        <taxon>Sphingomonadaceae</taxon>
        <taxon>Sphingomonas</taxon>
    </lineage>
</organism>
<accession>A0A437M9G5</accession>
<dbReference type="OrthoDB" id="9809910at2"/>
<name>A0A437M9G5_9SPHN</name>
<dbReference type="InterPro" id="IPR017516">
    <property type="entry name" value="AbrB_dup"/>
</dbReference>
<keyword evidence="1" id="KW-1133">Transmembrane helix</keyword>
<gene>
    <name evidence="2" type="ORF">EOD43_10340</name>
</gene>
<evidence type="ECO:0000313" key="2">
    <source>
        <dbReference type="EMBL" id="RVT94227.1"/>
    </source>
</evidence>
<feature type="transmembrane region" description="Helical" evidence="1">
    <location>
        <begin position="100"/>
        <end position="121"/>
    </location>
</feature>
<feature type="transmembrane region" description="Helical" evidence="1">
    <location>
        <begin position="203"/>
        <end position="220"/>
    </location>
</feature>
<proteinExistence type="predicted"/>
<evidence type="ECO:0000313" key="3">
    <source>
        <dbReference type="Proteomes" id="UP000282971"/>
    </source>
</evidence>
<feature type="transmembrane region" description="Helical" evidence="1">
    <location>
        <begin position="226"/>
        <end position="242"/>
    </location>
</feature>
<dbReference type="EMBL" id="SACN01000001">
    <property type="protein sequence ID" value="RVT94227.1"/>
    <property type="molecule type" value="Genomic_DNA"/>
</dbReference>
<dbReference type="AlphaFoldDB" id="A0A437M9G5"/>
<feature type="transmembrane region" description="Helical" evidence="1">
    <location>
        <begin position="336"/>
        <end position="356"/>
    </location>
</feature>
<dbReference type="InterPro" id="IPR007820">
    <property type="entry name" value="AbrB_fam"/>
</dbReference>
<dbReference type="Pfam" id="PF05145">
    <property type="entry name" value="AbrB"/>
    <property type="match status" value="1"/>
</dbReference>